<reference evidence="5 6" key="1">
    <citation type="submission" date="2015-09" db="EMBL/GenBank/DDBJ databases">
        <title>Genome sequencing project for genomic taxonomy and phylogenomics of Bacillus-like bacteria.</title>
        <authorList>
            <person name="Liu B."/>
            <person name="Wang J."/>
            <person name="Zhu Y."/>
            <person name="Liu G."/>
            <person name="Chen Q."/>
            <person name="Chen Z."/>
            <person name="Lan J."/>
            <person name="Che J."/>
            <person name="Ge C."/>
            <person name="Shi H."/>
            <person name="Pan Z."/>
            <person name="Liu X."/>
        </authorList>
    </citation>
    <scope>NUCLEOTIDE SEQUENCE [LARGE SCALE GENOMIC DNA]</scope>
    <source>
        <strain evidence="5 6">DSM 8552</strain>
    </source>
</reference>
<evidence type="ECO:0000313" key="6">
    <source>
        <dbReference type="Proteomes" id="UP000051063"/>
    </source>
</evidence>
<accession>A0ABR5N2P0</accession>
<comment type="function">
    <text evidence="2">Counteracts the endogenous Pycsar antiviral defense system. Phosphodiesterase that enables metal-dependent hydrolysis of host cyclic nucleotide Pycsar defense signals such as cCMP and cUMP.</text>
</comment>
<keyword evidence="5" id="KW-0378">Hydrolase</keyword>
<evidence type="ECO:0000256" key="2">
    <source>
        <dbReference type="ARBA" id="ARBA00034301"/>
    </source>
</evidence>
<dbReference type="SUPFAM" id="SSF56281">
    <property type="entry name" value="Metallo-hydrolase/oxidoreductase"/>
    <property type="match status" value="1"/>
</dbReference>
<comment type="caution">
    <text evidence="5">The sequence shown here is derived from an EMBL/GenBank/DDBJ whole genome shotgun (WGS) entry which is preliminary data.</text>
</comment>
<protein>
    <submittedName>
        <fullName evidence="5">Hydrolase</fullName>
    </submittedName>
</protein>
<evidence type="ECO:0000256" key="3">
    <source>
        <dbReference type="ARBA" id="ARBA00048505"/>
    </source>
</evidence>
<dbReference type="PANTHER" id="PTHR42951:SF15">
    <property type="entry name" value="METALLO-BETA-LACTAMASE SUPERFAMILY PROTEIN"/>
    <property type="match status" value="1"/>
</dbReference>
<comment type="catalytic activity">
    <reaction evidence="1">
        <text>3',5'-cyclic CMP + H2O = CMP + H(+)</text>
        <dbReference type="Rhea" id="RHEA:72675"/>
        <dbReference type="ChEBI" id="CHEBI:15377"/>
        <dbReference type="ChEBI" id="CHEBI:15378"/>
        <dbReference type="ChEBI" id="CHEBI:58003"/>
        <dbReference type="ChEBI" id="CHEBI:60377"/>
    </reaction>
    <physiologicalReaction direction="left-to-right" evidence="1">
        <dbReference type="Rhea" id="RHEA:72676"/>
    </physiologicalReaction>
</comment>
<feature type="domain" description="Metallo-beta-lactamase" evidence="4">
    <location>
        <begin position="22"/>
        <end position="227"/>
    </location>
</feature>
<evidence type="ECO:0000256" key="1">
    <source>
        <dbReference type="ARBA" id="ARBA00034221"/>
    </source>
</evidence>
<dbReference type="GO" id="GO:0016787">
    <property type="term" value="F:hydrolase activity"/>
    <property type="evidence" value="ECO:0007669"/>
    <property type="project" value="UniProtKB-KW"/>
</dbReference>
<dbReference type="InterPro" id="IPR050855">
    <property type="entry name" value="NDM-1-like"/>
</dbReference>
<evidence type="ECO:0000313" key="5">
    <source>
        <dbReference type="EMBL" id="KQL44770.1"/>
    </source>
</evidence>
<keyword evidence="6" id="KW-1185">Reference proteome</keyword>
<proteinExistence type="predicted"/>
<dbReference type="Gene3D" id="3.60.15.10">
    <property type="entry name" value="Ribonuclease Z/Hydroxyacylglutathione hydrolase-like"/>
    <property type="match status" value="1"/>
</dbReference>
<dbReference type="Pfam" id="PF00753">
    <property type="entry name" value="Lactamase_B"/>
    <property type="match status" value="1"/>
</dbReference>
<comment type="catalytic activity">
    <reaction evidence="3">
        <text>3',5'-cyclic UMP + H2O = UMP + H(+)</text>
        <dbReference type="Rhea" id="RHEA:70575"/>
        <dbReference type="ChEBI" id="CHEBI:15377"/>
        <dbReference type="ChEBI" id="CHEBI:15378"/>
        <dbReference type="ChEBI" id="CHEBI:57865"/>
        <dbReference type="ChEBI" id="CHEBI:184387"/>
    </reaction>
    <physiologicalReaction direction="left-to-right" evidence="3">
        <dbReference type="Rhea" id="RHEA:70576"/>
    </physiologicalReaction>
</comment>
<organism evidence="5 6">
    <name type="scientific">Brevibacillus choshinensis</name>
    <dbReference type="NCBI Taxonomy" id="54911"/>
    <lineage>
        <taxon>Bacteria</taxon>
        <taxon>Bacillati</taxon>
        <taxon>Bacillota</taxon>
        <taxon>Bacilli</taxon>
        <taxon>Bacillales</taxon>
        <taxon>Paenibacillaceae</taxon>
        <taxon>Brevibacillus</taxon>
    </lineage>
</organism>
<dbReference type="EMBL" id="LJJB01000013">
    <property type="protein sequence ID" value="KQL44770.1"/>
    <property type="molecule type" value="Genomic_DNA"/>
</dbReference>
<dbReference type="RefSeq" id="WP_055747362.1">
    <property type="nucleotide sequence ID" value="NZ_LJJB01000013.1"/>
</dbReference>
<gene>
    <name evidence="5" type="ORF">AN963_25750</name>
</gene>
<dbReference type="Proteomes" id="UP000051063">
    <property type="component" value="Unassembled WGS sequence"/>
</dbReference>
<dbReference type="CDD" id="cd07721">
    <property type="entry name" value="yflN-like_MBL-fold"/>
    <property type="match status" value="1"/>
</dbReference>
<dbReference type="PANTHER" id="PTHR42951">
    <property type="entry name" value="METALLO-BETA-LACTAMASE DOMAIN-CONTAINING"/>
    <property type="match status" value="1"/>
</dbReference>
<dbReference type="InterPro" id="IPR036866">
    <property type="entry name" value="RibonucZ/Hydroxyglut_hydro"/>
</dbReference>
<name>A0ABR5N2P0_BRECH</name>
<dbReference type="InterPro" id="IPR001279">
    <property type="entry name" value="Metallo-B-lactamas"/>
</dbReference>
<dbReference type="SMART" id="SM00849">
    <property type="entry name" value="Lactamase_B"/>
    <property type="match status" value="1"/>
</dbReference>
<sequence length="247" mass="26366">MKIAEGLEMLPLTLGMGGNTMVINPTVVYDANACVLIDTGMPGCYETILNQIKEAGISTSNLHSVILTHQDIDHVGSLPQFLAEASQPLNVYAHADDKASIDGDTPILKLPPEMRGAILQALPEKQREEFEKAFSPETGANVTRVVTDGEVLPFGGGLQVIHTPGHTPGHICLYHEASQTLIAGDAMVIANGELQGPRAQVTPDMDAALRSLKKLAALPIETVICYHGGIYKGDVKKRLEKIAASVQ</sequence>
<evidence type="ECO:0000259" key="4">
    <source>
        <dbReference type="SMART" id="SM00849"/>
    </source>
</evidence>